<dbReference type="InterPro" id="IPR029453">
    <property type="entry name" value="Rictor_IV"/>
</dbReference>
<protein>
    <submittedName>
        <fullName evidence="3">RICTOR_V domain-containing protein</fullName>
    </submittedName>
</protein>
<organism evidence="2 3">
    <name type="scientific">Heterorhabditis bacteriophora</name>
    <name type="common">Entomopathogenic nematode worm</name>
    <dbReference type="NCBI Taxonomy" id="37862"/>
    <lineage>
        <taxon>Eukaryota</taxon>
        <taxon>Metazoa</taxon>
        <taxon>Ecdysozoa</taxon>
        <taxon>Nematoda</taxon>
        <taxon>Chromadorea</taxon>
        <taxon>Rhabditida</taxon>
        <taxon>Rhabditina</taxon>
        <taxon>Rhabditomorpha</taxon>
        <taxon>Strongyloidea</taxon>
        <taxon>Heterorhabditidae</taxon>
        <taxon>Heterorhabditis</taxon>
    </lineage>
</organism>
<accession>A0A1I7XBC6</accession>
<evidence type="ECO:0000259" key="1">
    <source>
        <dbReference type="SMART" id="SM01310"/>
    </source>
</evidence>
<dbReference type="PANTHER" id="PTHR13298:SF11">
    <property type="entry name" value="RAPAMYCIN-INSENSITIVE COMPANION OF MTOR"/>
    <property type="match status" value="1"/>
</dbReference>
<name>A0A1I7XBC6_HETBA</name>
<dbReference type="Pfam" id="PF14666">
    <property type="entry name" value="RICTOR_M"/>
    <property type="match status" value="1"/>
</dbReference>
<dbReference type="GO" id="GO:0038203">
    <property type="term" value="P:TORC2 signaling"/>
    <property type="evidence" value="ECO:0007669"/>
    <property type="project" value="TreeGrafter"/>
</dbReference>
<sequence length="501" mass="57069">MIFRFIDLMVPTTPVEYVKLVISCLDYACEQYLSRVILQKALTSTNEVSRRWSTRFLSVLASYRLPDFSEWGIRLLLGQLGDESVKVIRHAIRILHIWLPTYPNAAHWLRTAQLDSFGDAGVLLKAHSYSDENVCMLDAAAVREAVRYWMKTFNSRYMQSIDDDIRVALLSIRRSLDGGFSRSSGERLEHFGLRAPVHLFASLARHNKGRIILMEERVTEELVLQLTNEFHSLVVKGALVALGQLGSVQEGFLLLPLEAVPRMIRLAEEAPVLSIRGAAFWALNMLGALALAKLGWESNRHRHVVDKVRKEGAQSTEDFPDCRRATHTPVPEIAMDRHCGCLWTESSLFTQTRRRSWSATDILDEARETRSRLRRTKSDIILRIRHECAKEFPNERYSYLSGILEKLHNIQYFSNETNAGSRTERTMTGESCPTSARRRATTIGSLVDEWEMRSRTSTIAQCLSQGLVASRSQMEVHGAVNRNVGDPVRYVFMSKDEVDIK</sequence>
<dbReference type="InterPro" id="IPR029452">
    <property type="entry name" value="RICTOR_V"/>
</dbReference>
<dbReference type="InterPro" id="IPR016024">
    <property type="entry name" value="ARM-type_fold"/>
</dbReference>
<proteinExistence type="predicted"/>
<dbReference type="Pfam" id="PF14668">
    <property type="entry name" value="RICTOR_V"/>
    <property type="match status" value="1"/>
</dbReference>
<dbReference type="SMART" id="SM01310">
    <property type="entry name" value="RICTOR_V"/>
    <property type="match status" value="1"/>
</dbReference>
<dbReference type="AlphaFoldDB" id="A0A1I7XBC6"/>
<keyword evidence="2" id="KW-1185">Reference proteome</keyword>
<dbReference type="PANTHER" id="PTHR13298">
    <property type="entry name" value="CYTOSOLIC REGULATOR PIANISSIMO"/>
    <property type="match status" value="1"/>
</dbReference>
<reference evidence="3" key="1">
    <citation type="submission" date="2016-11" db="UniProtKB">
        <authorList>
            <consortium name="WormBaseParasite"/>
        </authorList>
    </citation>
    <scope>IDENTIFICATION</scope>
</reference>
<dbReference type="SMART" id="SM01303">
    <property type="entry name" value="RasGEF_N_2"/>
    <property type="match status" value="1"/>
</dbReference>
<dbReference type="SUPFAM" id="SSF48371">
    <property type="entry name" value="ARM repeat"/>
    <property type="match status" value="1"/>
</dbReference>
<dbReference type="InterPro" id="IPR029451">
    <property type="entry name" value="RICTOR_M"/>
</dbReference>
<feature type="domain" description="Rapamycin-insensitive companion of mTOR" evidence="1">
    <location>
        <begin position="232"/>
        <end position="298"/>
    </location>
</feature>
<dbReference type="Pfam" id="PF14663">
    <property type="entry name" value="RasGEF_N_2"/>
    <property type="match status" value="1"/>
</dbReference>
<dbReference type="InterPro" id="IPR028268">
    <property type="entry name" value="Pianissimo_fam"/>
</dbReference>
<dbReference type="GO" id="GO:0031932">
    <property type="term" value="C:TORC2 complex"/>
    <property type="evidence" value="ECO:0007669"/>
    <property type="project" value="InterPro"/>
</dbReference>
<dbReference type="GO" id="GO:0043539">
    <property type="term" value="F:protein serine/threonine kinase activator activity"/>
    <property type="evidence" value="ECO:0007669"/>
    <property type="project" value="TreeGrafter"/>
</dbReference>
<dbReference type="Proteomes" id="UP000095283">
    <property type="component" value="Unplaced"/>
</dbReference>
<dbReference type="WBParaSite" id="Hba_14749">
    <property type="protein sequence ID" value="Hba_14749"/>
    <property type="gene ID" value="Hba_14749"/>
</dbReference>
<dbReference type="InterPro" id="IPR011989">
    <property type="entry name" value="ARM-like"/>
</dbReference>
<dbReference type="GO" id="GO:0051897">
    <property type="term" value="P:positive regulation of phosphatidylinositol 3-kinase/protein kinase B signal transduction"/>
    <property type="evidence" value="ECO:0007669"/>
    <property type="project" value="TreeGrafter"/>
</dbReference>
<evidence type="ECO:0000313" key="2">
    <source>
        <dbReference type="Proteomes" id="UP000095283"/>
    </source>
</evidence>
<dbReference type="Gene3D" id="1.25.10.10">
    <property type="entry name" value="Leucine-rich Repeat Variant"/>
    <property type="match status" value="1"/>
</dbReference>
<evidence type="ECO:0000313" key="3">
    <source>
        <dbReference type="WBParaSite" id="Hba_14749"/>
    </source>
</evidence>